<dbReference type="Pfam" id="PF03167">
    <property type="entry name" value="UDG"/>
    <property type="match status" value="1"/>
</dbReference>
<dbReference type="PANTHER" id="PTHR11264">
    <property type="entry name" value="URACIL-DNA GLYCOSYLASE"/>
    <property type="match status" value="1"/>
</dbReference>
<dbReference type="VEuPathDB" id="TriTrypDB:LdCL_180009700"/>
<feature type="compositionally biased region" description="Basic and acidic residues" evidence="9">
    <location>
        <begin position="247"/>
        <end position="259"/>
    </location>
</feature>
<feature type="compositionally biased region" description="Low complexity" evidence="9">
    <location>
        <begin position="163"/>
        <end position="181"/>
    </location>
</feature>
<dbReference type="SUPFAM" id="SSF54695">
    <property type="entry name" value="POZ domain"/>
    <property type="match status" value="1"/>
</dbReference>
<dbReference type="InterPro" id="IPR018085">
    <property type="entry name" value="Ura-DNA_Glyclase_AS"/>
</dbReference>
<comment type="catalytic activity">
    <reaction evidence="1 7">
        <text>Hydrolyzes single-stranded DNA or mismatched double-stranded DNA and polynucleotides, releasing free uracil.</text>
        <dbReference type="EC" id="3.2.2.27"/>
    </reaction>
</comment>
<evidence type="ECO:0000256" key="7">
    <source>
        <dbReference type="HAMAP-Rule" id="MF_03166"/>
    </source>
</evidence>
<keyword evidence="7" id="KW-0496">Mitochondrion</keyword>
<dbReference type="InterPro" id="IPR002043">
    <property type="entry name" value="UDG_fam1"/>
</dbReference>
<dbReference type="SMART" id="SM00987">
    <property type="entry name" value="UreE_C"/>
    <property type="match status" value="1"/>
</dbReference>
<dbReference type="GO" id="GO:0051260">
    <property type="term" value="P:protein homooligomerization"/>
    <property type="evidence" value="ECO:0007669"/>
    <property type="project" value="InterPro"/>
</dbReference>
<dbReference type="AlphaFoldDB" id="A0A504XXJ5"/>
<evidence type="ECO:0000256" key="4">
    <source>
        <dbReference type="ARBA" id="ARBA00022763"/>
    </source>
</evidence>
<comment type="caution">
    <text evidence="11">The sequence shown here is derived from an EMBL/GenBank/DDBJ whole genome shotgun (WGS) entry which is preliminary data.</text>
</comment>
<gene>
    <name evidence="11" type="ORF">CGC21_3290</name>
</gene>
<evidence type="ECO:0000256" key="9">
    <source>
        <dbReference type="SAM" id="MobiDB-lite"/>
    </source>
</evidence>
<evidence type="ECO:0000259" key="10">
    <source>
        <dbReference type="SMART" id="SM00986"/>
    </source>
</evidence>
<name>A0A504XXJ5_LEIDO</name>
<evidence type="ECO:0000256" key="2">
    <source>
        <dbReference type="ARBA" id="ARBA00008184"/>
    </source>
</evidence>
<dbReference type="Proteomes" id="UP000318447">
    <property type="component" value="Unassembled WGS sequence"/>
</dbReference>
<dbReference type="SUPFAM" id="SSF52141">
    <property type="entry name" value="Uracil-DNA glycosylase-like"/>
    <property type="match status" value="1"/>
</dbReference>
<reference evidence="12" key="1">
    <citation type="submission" date="2019-02" db="EMBL/GenBank/DDBJ databases">
        <title>FDA dAtabase for Regulatory Grade micrObial Sequences (FDA-ARGOS): Supporting development and validation of Infectious Disease Dx tests.</title>
        <authorList>
            <person name="Duncan R."/>
            <person name="Fisher C."/>
            <person name="Tallon L."/>
            <person name="Sadzewicz L."/>
            <person name="Sengamalay N."/>
            <person name="Ott S."/>
            <person name="Godinez A."/>
            <person name="Nagaraj S."/>
            <person name="Vavikolanu K."/>
            <person name="Nadendla S."/>
            <person name="Aluvathingal J."/>
            <person name="Sichtig H."/>
        </authorList>
    </citation>
    <scope>NUCLEOTIDE SEQUENCE [LARGE SCALE GENOMIC DNA]</scope>
    <source>
        <strain evidence="12">FDAARGOS_361</strain>
    </source>
</reference>
<comment type="subcellular location">
    <subcellularLocation>
        <location evidence="7">Mitochondrion</location>
    </subcellularLocation>
    <subcellularLocation>
        <location evidence="7">Nucleus</location>
    </subcellularLocation>
</comment>
<dbReference type="EMBL" id="RHLC01000019">
    <property type="protein sequence ID" value="TPP53281.1"/>
    <property type="molecule type" value="Genomic_DNA"/>
</dbReference>
<feature type="domain" description="Uracil-DNA glycosylase-like" evidence="10">
    <location>
        <begin position="341"/>
        <end position="504"/>
    </location>
</feature>
<dbReference type="CDD" id="cd18316">
    <property type="entry name" value="BTB_POZ_KCTD-like"/>
    <property type="match status" value="1"/>
</dbReference>
<dbReference type="CDD" id="cd10027">
    <property type="entry name" value="UDG-F1-like"/>
    <property type="match status" value="1"/>
</dbReference>
<dbReference type="HAMAP" id="MF_00148">
    <property type="entry name" value="UDG"/>
    <property type="match status" value="1"/>
</dbReference>
<keyword evidence="6 7" id="KW-0234">DNA repair</keyword>
<evidence type="ECO:0000256" key="3">
    <source>
        <dbReference type="ARBA" id="ARBA00012030"/>
    </source>
</evidence>
<dbReference type="InterPro" id="IPR003131">
    <property type="entry name" value="T1-type_BTB"/>
</dbReference>
<dbReference type="Pfam" id="PF02214">
    <property type="entry name" value="BTB_2"/>
    <property type="match status" value="1"/>
</dbReference>
<dbReference type="InterPro" id="IPR036895">
    <property type="entry name" value="Uracil-DNA_glycosylase-like_sf"/>
</dbReference>
<feature type="region of interest" description="Disordered" evidence="9">
    <location>
        <begin position="155"/>
        <end position="181"/>
    </location>
</feature>
<dbReference type="GO" id="GO:0005634">
    <property type="term" value="C:nucleus"/>
    <property type="evidence" value="ECO:0007669"/>
    <property type="project" value="UniProtKB-SubCell"/>
</dbReference>
<keyword evidence="4 7" id="KW-0227">DNA damage</keyword>
<dbReference type="InterPro" id="IPR011333">
    <property type="entry name" value="SKP1/BTB/POZ_sf"/>
</dbReference>
<protein>
    <recommendedName>
        <fullName evidence="3 7">Uracil-DNA glycosylase</fullName>
        <shortName evidence="7">UDG</shortName>
        <ecNumber evidence="3 7">3.2.2.27</ecNumber>
    </recommendedName>
</protein>
<dbReference type="InterPro" id="IPR005122">
    <property type="entry name" value="Uracil-DNA_glycosylase-like"/>
</dbReference>
<evidence type="ECO:0000256" key="1">
    <source>
        <dbReference type="ARBA" id="ARBA00001400"/>
    </source>
</evidence>
<sequence>MSAAVTWLQNSLGIDVTGEWARHVHLNVGGTLYTTRRYTLRELKDHRIFGPILDGHAHRCEDGSFLIDRDGSLFRYIIAYLRDGRLSVPDNFVEWDMLLQEVRYYELPAMEKSVMDRFEFQQSVFRRQLPHGVYVWWPPASSHIEEGATDQTRALEKEHAEAAADAATRSSAGVAPSSCSSASLPIRIVPPLPGLTVEAASGRWVVFRETQVLEDLDQLVTVLLTAYGFSIQHWDAERGRGGCSRGNSREREGESLKGASRDDAIDLDASVSVALLESTFPPSEDCGAIDKAKHWRDFLAPITADSWRSGAFARIERFLDGEKEKGRVILPPATDIFNAFNSCPFLGLKVVLLGQDPYHDLHQAHGLCFSVLPEVALPPSLRNIYKELTTDIAGFQAPRHGYLQSWSEQGMLMLNATLTVEAHKANSHSKTSGWTAFTDAVIQHLSQHHPNRLVFLLWGGYAQQKKKLIDASRHIVLESVHPSPLSASRGWFGCHCFSACNAALQSMGHLPMHWQLPLNASLP</sequence>
<dbReference type="PANTHER" id="PTHR11264:SF0">
    <property type="entry name" value="URACIL-DNA GLYCOSYLASE"/>
    <property type="match status" value="1"/>
</dbReference>
<dbReference type="GO" id="GO:0005739">
    <property type="term" value="C:mitochondrion"/>
    <property type="evidence" value="ECO:0007669"/>
    <property type="project" value="UniProtKB-SubCell"/>
</dbReference>
<dbReference type="NCBIfam" id="NF003589">
    <property type="entry name" value="PRK05254.1-2"/>
    <property type="match status" value="1"/>
</dbReference>
<evidence type="ECO:0000256" key="5">
    <source>
        <dbReference type="ARBA" id="ARBA00022801"/>
    </source>
</evidence>
<evidence type="ECO:0000313" key="11">
    <source>
        <dbReference type="EMBL" id="TPP53281.1"/>
    </source>
</evidence>
<dbReference type="VEuPathDB" id="TriTrypDB:LDHU3_18.0600"/>
<comment type="similarity">
    <text evidence="2 7">Belongs to the uracil-DNA glycosylase (UDG) superfamily. UNG family.</text>
</comment>
<feature type="region of interest" description="Disordered" evidence="9">
    <location>
        <begin position="238"/>
        <end position="259"/>
    </location>
</feature>
<evidence type="ECO:0000256" key="8">
    <source>
        <dbReference type="PROSITE-ProRule" id="PRU10072"/>
    </source>
</evidence>
<dbReference type="PROSITE" id="PS00130">
    <property type="entry name" value="U_DNA_GLYCOSYLASE"/>
    <property type="match status" value="1"/>
</dbReference>
<comment type="function">
    <text evidence="7">Excises uracil residues from the DNA which can arise as a result of misincorporation of dUMP residues by DNA polymerase or due to deamination of cytosine.</text>
</comment>
<dbReference type="NCBIfam" id="TIGR00628">
    <property type="entry name" value="ung"/>
    <property type="match status" value="1"/>
</dbReference>
<feature type="active site" description="Proton acceptor" evidence="7 8">
    <location>
        <position position="356"/>
    </location>
</feature>
<dbReference type="FunFam" id="3.40.470.10:FF:000001">
    <property type="entry name" value="Uracil-DNA glycosylase"/>
    <property type="match status" value="1"/>
</dbReference>
<accession>A0A504XXJ5</accession>
<dbReference type="GO" id="GO:0097510">
    <property type="term" value="P:base-excision repair, AP site formation via deaminated base removal"/>
    <property type="evidence" value="ECO:0007669"/>
    <property type="project" value="TreeGrafter"/>
</dbReference>
<dbReference type="SMART" id="SM00986">
    <property type="entry name" value="UDG"/>
    <property type="match status" value="1"/>
</dbReference>
<dbReference type="EC" id="3.2.2.27" evidence="3 7"/>
<keyword evidence="5 7" id="KW-0378">Hydrolase</keyword>
<evidence type="ECO:0000313" key="12">
    <source>
        <dbReference type="Proteomes" id="UP000318447"/>
    </source>
</evidence>
<keyword evidence="7" id="KW-0539">Nucleus</keyword>
<evidence type="ECO:0000256" key="6">
    <source>
        <dbReference type="ARBA" id="ARBA00023204"/>
    </source>
</evidence>
<dbReference type="NCBIfam" id="NF003592">
    <property type="entry name" value="PRK05254.1-5"/>
    <property type="match status" value="1"/>
</dbReference>
<dbReference type="Gene3D" id="3.40.470.10">
    <property type="entry name" value="Uracil-DNA glycosylase-like domain"/>
    <property type="match status" value="1"/>
</dbReference>
<proteinExistence type="inferred from homology"/>
<dbReference type="NCBIfam" id="NF003588">
    <property type="entry name" value="PRK05254.1-1"/>
    <property type="match status" value="1"/>
</dbReference>
<organism evidence="11 12">
    <name type="scientific">Leishmania donovani</name>
    <dbReference type="NCBI Taxonomy" id="5661"/>
    <lineage>
        <taxon>Eukaryota</taxon>
        <taxon>Discoba</taxon>
        <taxon>Euglenozoa</taxon>
        <taxon>Kinetoplastea</taxon>
        <taxon>Metakinetoplastina</taxon>
        <taxon>Trypanosomatida</taxon>
        <taxon>Trypanosomatidae</taxon>
        <taxon>Leishmaniinae</taxon>
        <taxon>Leishmania</taxon>
    </lineage>
</organism>
<dbReference type="GO" id="GO:0004844">
    <property type="term" value="F:uracil DNA N-glycosylase activity"/>
    <property type="evidence" value="ECO:0007669"/>
    <property type="project" value="UniProtKB-UniRule"/>
</dbReference>
<dbReference type="VEuPathDB" id="TriTrypDB:LdBPK_180480.1"/>
<dbReference type="Gene3D" id="3.30.710.10">
    <property type="entry name" value="Potassium Channel Kv1.1, Chain A"/>
    <property type="match status" value="1"/>
</dbReference>